<evidence type="ECO:0000256" key="4">
    <source>
        <dbReference type="SAM" id="Phobius"/>
    </source>
</evidence>
<evidence type="ECO:0000313" key="7">
    <source>
        <dbReference type="Proteomes" id="UP000655759"/>
    </source>
</evidence>
<dbReference type="EMBL" id="CAJNAQ010000002">
    <property type="protein sequence ID" value="CAE6486552.1"/>
    <property type="molecule type" value="Genomic_DNA"/>
</dbReference>
<feature type="transmembrane region" description="Helical" evidence="4">
    <location>
        <begin position="181"/>
        <end position="201"/>
    </location>
</feature>
<dbReference type="Pfam" id="PF01022">
    <property type="entry name" value="HTH_5"/>
    <property type="match status" value="1"/>
</dbReference>
<dbReference type="PANTHER" id="PTHR33154:SF35">
    <property type="entry name" value="TRANSCRIPTIONAL REGULATOR, ARSR FAMILY"/>
    <property type="match status" value="1"/>
</dbReference>
<keyword evidence="4" id="KW-0812">Transmembrane</keyword>
<keyword evidence="2" id="KW-0238">DNA-binding</keyword>
<keyword evidence="4" id="KW-1133">Transmembrane helix</keyword>
<proteinExistence type="predicted"/>
<gene>
    <name evidence="6" type="ORF">NUZ5A_20159</name>
</gene>
<reference evidence="6" key="1">
    <citation type="submission" date="2021-02" db="EMBL/GenBank/DDBJ databases">
        <authorList>
            <person name="Han P."/>
        </authorList>
    </citation>
    <scope>NUCLEOTIDE SEQUENCE</scope>
    <source>
        <strain evidence="6">Candidatus Nitrosotenuis uzonensis 5A</strain>
    </source>
</reference>
<dbReference type="PANTHER" id="PTHR33154">
    <property type="entry name" value="TRANSCRIPTIONAL REGULATOR, ARSR FAMILY"/>
    <property type="match status" value="1"/>
</dbReference>
<organism evidence="6 7">
    <name type="scientific">Candidatus Nitrosotenuis uzonensis</name>
    <dbReference type="NCBI Taxonomy" id="1407055"/>
    <lineage>
        <taxon>Archaea</taxon>
        <taxon>Nitrososphaerota</taxon>
        <taxon>Candidatus Nitrosotenuis</taxon>
    </lineage>
</organism>
<dbReference type="InterPro" id="IPR051081">
    <property type="entry name" value="HTH_MetalResp_TranReg"/>
</dbReference>
<evidence type="ECO:0000256" key="2">
    <source>
        <dbReference type="ARBA" id="ARBA00023125"/>
    </source>
</evidence>
<name>A0A812EWC7_9ARCH</name>
<dbReference type="Proteomes" id="UP000655759">
    <property type="component" value="Unassembled WGS sequence"/>
</dbReference>
<dbReference type="GO" id="GO:0003700">
    <property type="term" value="F:DNA-binding transcription factor activity"/>
    <property type="evidence" value="ECO:0007669"/>
    <property type="project" value="InterPro"/>
</dbReference>
<dbReference type="SMART" id="SM00418">
    <property type="entry name" value="HTH_ARSR"/>
    <property type="match status" value="1"/>
</dbReference>
<dbReference type="Gene3D" id="1.10.10.10">
    <property type="entry name" value="Winged helix-like DNA-binding domain superfamily/Winged helix DNA-binding domain"/>
    <property type="match status" value="1"/>
</dbReference>
<feature type="transmembrane region" description="Helical" evidence="4">
    <location>
        <begin position="141"/>
        <end position="161"/>
    </location>
</feature>
<evidence type="ECO:0000313" key="6">
    <source>
        <dbReference type="EMBL" id="CAE6486552.1"/>
    </source>
</evidence>
<comment type="caution">
    <text evidence="6">The sequence shown here is derived from an EMBL/GenBank/DDBJ whole genome shotgun (WGS) entry which is preliminary data.</text>
</comment>
<dbReference type="RefSeq" id="WP_205097809.1">
    <property type="nucleotide sequence ID" value="NZ_CAJNAQ010000002.1"/>
</dbReference>
<dbReference type="AlphaFoldDB" id="A0A812EWC7"/>
<dbReference type="InterPro" id="IPR036390">
    <property type="entry name" value="WH_DNA-bd_sf"/>
</dbReference>
<accession>A0A812EWC7</accession>
<evidence type="ECO:0000256" key="1">
    <source>
        <dbReference type="ARBA" id="ARBA00023015"/>
    </source>
</evidence>
<keyword evidence="4" id="KW-0472">Membrane</keyword>
<keyword evidence="1" id="KW-0805">Transcription regulation</keyword>
<dbReference type="CDD" id="cd00090">
    <property type="entry name" value="HTH_ARSR"/>
    <property type="match status" value="1"/>
</dbReference>
<dbReference type="InterPro" id="IPR001845">
    <property type="entry name" value="HTH_ArsR_DNA-bd_dom"/>
</dbReference>
<dbReference type="GO" id="GO:0003677">
    <property type="term" value="F:DNA binding"/>
    <property type="evidence" value="ECO:0007669"/>
    <property type="project" value="UniProtKB-KW"/>
</dbReference>
<evidence type="ECO:0000259" key="5">
    <source>
        <dbReference type="SMART" id="SM00418"/>
    </source>
</evidence>
<dbReference type="InterPro" id="IPR011991">
    <property type="entry name" value="ArsR-like_HTH"/>
</dbReference>
<sequence>MTKQNNHKNDSDESVSNLTQNSLESNSDEFLKIVSLNDHNLKELGESLSNQNSREIIQLLLDSEMTAKQISEKTGISLSHTIYHLDKLQKAGIVIVTKTDKNEKGHDMKYYSSKFSLVIVPHQIYEKTYKSKSLRNIFNRIYKLVAIGIAALTSWLVTIPSKKIISSVTETGEEQTQVIETGDITTTVSVTLGIIILGLIAERVSILLKK</sequence>
<evidence type="ECO:0000256" key="3">
    <source>
        <dbReference type="ARBA" id="ARBA00023163"/>
    </source>
</evidence>
<dbReference type="InterPro" id="IPR036388">
    <property type="entry name" value="WH-like_DNA-bd_sf"/>
</dbReference>
<protein>
    <submittedName>
        <fullName evidence="6">Putative Transcriptional regulator, ArsR family</fullName>
    </submittedName>
</protein>
<feature type="domain" description="HTH arsR-type" evidence="5">
    <location>
        <begin position="43"/>
        <end position="126"/>
    </location>
</feature>
<dbReference type="SUPFAM" id="SSF46785">
    <property type="entry name" value="Winged helix' DNA-binding domain"/>
    <property type="match status" value="1"/>
</dbReference>
<keyword evidence="3" id="KW-0804">Transcription</keyword>